<feature type="transmembrane region" description="Helical" evidence="1">
    <location>
        <begin position="119"/>
        <end position="141"/>
    </location>
</feature>
<proteinExistence type="predicted"/>
<evidence type="ECO:0000313" key="4">
    <source>
        <dbReference type="Proteomes" id="UP001595462"/>
    </source>
</evidence>
<evidence type="ECO:0000259" key="2">
    <source>
        <dbReference type="Pfam" id="PF07331"/>
    </source>
</evidence>
<evidence type="ECO:0000256" key="1">
    <source>
        <dbReference type="SAM" id="Phobius"/>
    </source>
</evidence>
<organism evidence="3 4">
    <name type="scientific">Salinisphaera aquimarina</name>
    <dbReference type="NCBI Taxonomy" id="2094031"/>
    <lineage>
        <taxon>Bacteria</taxon>
        <taxon>Pseudomonadati</taxon>
        <taxon>Pseudomonadota</taxon>
        <taxon>Gammaproteobacteria</taxon>
        <taxon>Salinisphaerales</taxon>
        <taxon>Salinisphaeraceae</taxon>
        <taxon>Salinisphaera</taxon>
    </lineage>
</organism>
<dbReference type="EMBL" id="JBHRSS010000005">
    <property type="protein sequence ID" value="MFC3104682.1"/>
    <property type="molecule type" value="Genomic_DNA"/>
</dbReference>
<keyword evidence="1" id="KW-1133">Transmembrane helix</keyword>
<feature type="transmembrane region" description="Helical" evidence="1">
    <location>
        <begin position="7"/>
        <end position="26"/>
    </location>
</feature>
<reference evidence="4" key="1">
    <citation type="journal article" date="2019" name="Int. J. Syst. Evol. Microbiol.">
        <title>The Global Catalogue of Microorganisms (GCM) 10K type strain sequencing project: providing services to taxonomists for standard genome sequencing and annotation.</title>
        <authorList>
            <consortium name="The Broad Institute Genomics Platform"/>
            <consortium name="The Broad Institute Genome Sequencing Center for Infectious Disease"/>
            <person name="Wu L."/>
            <person name="Ma J."/>
        </authorList>
    </citation>
    <scope>NUCLEOTIDE SEQUENCE [LARGE SCALE GENOMIC DNA]</scope>
    <source>
        <strain evidence="4">KCTC 52640</strain>
    </source>
</reference>
<evidence type="ECO:0000313" key="3">
    <source>
        <dbReference type="EMBL" id="MFC3104682.1"/>
    </source>
</evidence>
<dbReference type="Proteomes" id="UP001595462">
    <property type="component" value="Unassembled WGS sequence"/>
</dbReference>
<keyword evidence="1" id="KW-0472">Membrane</keyword>
<keyword evidence="4" id="KW-1185">Reference proteome</keyword>
<accession>A0ABV7ESX8</accession>
<dbReference type="InterPro" id="IPR009936">
    <property type="entry name" value="DUF1468"/>
</dbReference>
<gene>
    <name evidence="3" type="ORF">ACFOSU_12385</name>
</gene>
<feature type="transmembrane region" description="Helical" evidence="1">
    <location>
        <begin position="92"/>
        <end position="110"/>
    </location>
</feature>
<feature type="transmembrane region" description="Helical" evidence="1">
    <location>
        <begin position="32"/>
        <end position="54"/>
    </location>
</feature>
<protein>
    <submittedName>
        <fullName evidence="3">Tripartite tricarboxylate transporter TctB family protein</fullName>
    </submittedName>
</protein>
<dbReference type="RefSeq" id="WP_380690064.1">
    <property type="nucleotide sequence ID" value="NZ_JBHRSS010000005.1"/>
</dbReference>
<dbReference type="Pfam" id="PF07331">
    <property type="entry name" value="TctB"/>
    <property type="match status" value="1"/>
</dbReference>
<feature type="transmembrane region" description="Helical" evidence="1">
    <location>
        <begin position="66"/>
        <end position="86"/>
    </location>
</feature>
<name>A0ABV7ESX8_9GAMM</name>
<keyword evidence="1" id="KW-0812">Transmembrane</keyword>
<feature type="domain" description="DUF1468" evidence="2">
    <location>
        <begin position="16"/>
        <end position="143"/>
    </location>
</feature>
<sequence length="151" mass="16743">MRVSKLNLAVNTGCLGLSAALLYLSFNGEMPRAYLFPKIISGSMLLLAIAIALSEWRRVATPAEELISKVPWAKVFPALMITGAYLLLLNRLGFYTSSLLMFFAVVVIYTPENRRLRRVLMPAIIAIGFMAFVYLVFAKLLQVLPPTGSLM</sequence>
<comment type="caution">
    <text evidence="3">The sequence shown here is derived from an EMBL/GenBank/DDBJ whole genome shotgun (WGS) entry which is preliminary data.</text>
</comment>